<dbReference type="EMBL" id="LFYR01000729">
    <property type="protein sequence ID" value="KMZ70041.1"/>
    <property type="molecule type" value="Genomic_DNA"/>
</dbReference>
<dbReference type="GO" id="GO:0042545">
    <property type="term" value="P:cell wall modification"/>
    <property type="evidence" value="ECO:0007669"/>
    <property type="project" value="UniProtKB-UniRule"/>
</dbReference>
<protein>
    <recommendedName>
        <fullName evidence="5 10">Pectinesterase</fullName>
        <ecNumber evidence="5 10">3.1.1.11</ecNumber>
    </recommendedName>
</protein>
<dbReference type="Gene3D" id="1.20.140.40">
    <property type="entry name" value="Invertase/pectin methylesterase inhibitor family protein"/>
    <property type="match status" value="1"/>
</dbReference>
<evidence type="ECO:0000256" key="1">
    <source>
        <dbReference type="ARBA" id="ARBA00004191"/>
    </source>
</evidence>
<dbReference type="Pfam" id="PF01095">
    <property type="entry name" value="Pectinesterase"/>
    <property type="match status" value="1"/>
</dbReference>
<dbReference type="SUPFAM" id="SSF101148">
    <property type="entry name" value="Plant invertase/pectin methylesterase inhibitor"/>
    <property type="match status" value="1"/>
</dbReference>
<gene>
    <name evidence="13" type="ORF">ZOSMA_1G00090</name>
</gene>
<dbReference type="InterPro" id="IPR035513">
    <property type="entry name" value="Invertase/methylesterase_inhib"/>
</dbReference>
<dbReference type="GO" id="GO:0030599">
    <property type="term" value="F:pectinesterase activity"/>
    <property type="evidence" value="ECO:0000318"/>
    <property type="project" value="GO_Central"/>
</dbReference>
<evidence type="ECO:0000256" key="10">
    <source>
        <dbReference type="RuleBase" id="RU000589"/>
    </source>
</evidence>
<evidence type="ECO:0000256" key="7">
    <source>
        <dbReference type="ARBA" id="ARBA00022801"/>
    </source>
</evidence>
<feature type="compositionally biased region" description="Gly residues" evidence="11">
    <location>
        <begin position="198"/>
        <end position="207"/>
    </location>
</feature>
<dbReference type="SMART" id="SM00856">
    <property type="entry name" value="PMEI"/>
    <property type="match status" value="1"/>
</dbReference>
<dbReference type="Pfam" id="PF04043">
    <property type="entry name" value="PMEI"/>
    <property type="match status" value="1"/>
</dbReference>
<feature type="region of interest" description="Disordered" evidence="11">
    <location>
        <begin position="191"/>
        <end position="226"/>
    </location>
</feature>
<keyword evidence="6" id="KW-0134">Cell wall</keyword>
<feature type="chain" id="PRO_5005393861" description="Pectinesterase" evidence="10">
    <location>
        <begin position="23"/>
        <end position="532"/>
    </location>
</feature>
<dbReference type="OMA" id="WLPATIN"/>
<dbReference type="PROSITE" id="PS00503">
    <property type="entry name" value="PECTINESTERASE_2"/>
    <property type="match status" value="1"/>
</dbReference>
<dbReference type="InterPro" id="IPR000070">
    <property type="entry name" value="Pectinesterase_cat"/>
</dbReference>
<dbReference type="CDD" id="cd15798">
    <property type="entry name" value="PMEI-like_3"/>
    <property type="match status" value="1"/>
</dbReference>
<comment type="similarity">
    <text evidence="3">In the N-terminal section; belongs to the PMEI family.</text>
</comment>
<comment type="subcellular location">
    <subcellularLocation>
        <location evidence="1">Secreted</location>
        <location evidence="1">Cell wall</location>
    </subcellularLocation>
</comment>
<dbReference type="InterPro" id="IPR033131">
    <property type="entry name" value="Pectinesterase_Asp_AS"/>
</dbReference>
<dbReference type="UniPathway" id="UPA00545">
    <property type="reaction ID" value="UER00823"/>
</dbReference>
<evidence type="ECO:0000256" key="9">
    <source>
        <dbReference type="PROSITE-ProRule" id="PRU10040"/>
    </source>
</evidence>
<evidence type="ECO:0000256" key="11">
    <source>
        <dbReference type="SAM" id="MobiDB-lite"/>
    </source>
</evidence>
<dbReference type="Proteomes" id="UP000036987">
    <property type="component" value="Unassembled WGS sequence"/>
</dbReference>
<evidence type="ECO:0000259" key="12">
    <source>
        <dbReference type="SMART" id="SM00856"/>
    </source>
</evidence>
<dbReference type="AlphaFoldDB" id="A0A0K9PM33"/>
<keyword evidence="10" id="KW-0732">Signal</keyword>
<dbReference type="EC" id="3.1.1.11" evidence="5 10"/>
<dbReference type="FunFam" id="2.160.20.10:FF:000029">
    <property type="entry name" value="Pectinesterase 4"/>
    <property type="match status" value="1"/>
</dbReference>
<comment type="pathway">
    <text evidence="2 10">Glycan metabolism; pectin degradation; 2-dehydro-3-deoxy-D-gluconate from pectin: step 1/5.</text>
</comment>
<accession>A0A0K9PM33</accession>
<comment type="caution">
    <text evidence="13">The sequence shown here is derived from an EMBL/GenBank/DDBJ whole genome shotgun (WGS) entry which is preliminary data.</text>
</comment>
<keyword evidence="14" id="KW-1185">Reference proteome</keyword>
<comment type="catalytic activity">
    <reaction evidence="10">
        <text>[(1-&gt;4)-alpha-D-galacturonosyl methyl ester](n) + n H2O = [(1-&gt;4)-alpha-D-galacturonosyl](n) + n methanol + n H(+)</text>
        <dbReference type="Rhea" id="RHEA:22380"/>
        <dbReference type="Rhea" id="RHEA-COMP:14570"/>
        <dbReference type="Rhea" id="RHEA-COMP:14573"/>
        <dbReference type="ChEBI" id="CHEBI:15377"/>
        <dbReference type="ChEBI" id="CHEBI:15378"/>
        <dbReference type="ChEBI" id="CHEBI:17790"/>
        <dbReference type="ChEBI" id="CHEBI:140522"/>
        <dbReference type="ChEBI" id="CHEBI:140523"/>
        <dbReference type="EC" id="3.1.1.11"/>
    </reaction>
</comment>
<evidence type="ECO:0000256" key="8">
    <source>
        <dbReference type="ARBA" id="ARBA00023085"/>
    </source>
</evidence>
<dbReference type="STRING" id="29655.A0A0K9PM33"/>
<name>A0A0K9PM33_ZOSMR</name>
<dbReference type="InterPro" id="IPR012334">
    <property type="entry name" value="Pectin_lyas_fold"/>
</dbReference>
<dbReference type="Gene3D" id="2.160.20.10">
    <property type="entry name" value="Single-stranded right-handed beta-helix, Pectin lyase-like"/>
    <property type="match status" value="1"/>
</dbReference>
<feature type="domain" description="Pectinesterase inhibitor" evidence="12">
    <location>
        <begin position="28"/>
        <end position="173"/>
    </location>
</feature>
<dbReference type="NCBIfam" id="TIGR01614">
    <property type="entry name" value="PME_inhib"/>
    <property type="match status" value="1"/>
</dbReference>
<dbReference type="GO" id="GO:0046910">
    <property type="term" value="F:pectinesterase inhibitor activity"/>
    <property type="evidence" value="ECO:0000318"/>
    <property type="project" value="GO_Central"/>
</dbReference>
<dbReference type="SUPFAM" id="SSF51126">
    <property type="entry name" value="Pectin lyase-like"/>
    <property type="match status" value="1"/>
</dbReference>
<feature type="active site" evidence="9">
    <location>
        <position position="379"/>
    </location>
</feature>
<feature type="signal peptide" evidence="10">
    <location>
        <begin position="1"/>
        <end position="22"/>
    </location>
</feature>
<evidence type="ECO:0000256" key="5">
    <source>
        <dbReference type="ARBA" id="ARBA00013229"/>
    </source>
</evidence>
<keyword evidence="8 10" id="KW-0063">Aspartyl esterase</keyword>
<proteinExistence type="inferred from homology"/>
<dbReference type="GO" id="GO:0045490">
    <property type="term" value="P:pectin catabolic process"/>
    <property type="evidence" value="ECO:0007669"/>
    <property type="project" value="UniProtKB-UniRule"/>
</dbReference>
<evidence type="ECO:0000256" key="3">
    <source>
        <dbReference type="ARBA" id="ARBA00006027"/>
    </source>
</evidence>
<keyword evidence="6" id="KW-0964">Secreted</keyword>
<dbReference type="OrthoDB" id="2019149at2759"/>
<organism evidence="13 14">
    <name type="scientific">Zostera marina</name>
    <name type="common">Eelgrass</name>
    <dbReference type="NCBI Taxonomy" id="29655"/>
    <lineage>
        <taxon>Eukaryota</taxon>
        <taxon>Viridiplantae</taxon>
        <taxon>Streptophyta</taxon>
        <taxon>Embryophyta</taxon>
        <taxon>Tracheophyta</taxon>
        <taxon>Spermatophyta</taxon>
        <taxon>Magnoliopsida</taxon>
        <taxon>Liliopsida</taxon>
        <taxon>Zosteraceae</taxon>
        <taxon>Zostera</taxon>
    </lineage>
</organism>
<reference evidence="14" key="1">
    <citation type="journal article" date="2016" name="Nature">
        <title>The genome of the seagrass Zostera marina reveals angiosperm adaptation to the sea.</title>
        <authorList>
            <person name="Olsen J.L."/>
            <person name="Rouze P."/>
            <person name="Verhelst B."/>
            <person name="Lin Y.-C."/>
            <person name="Bayer T."/>
            <person name="Collen J."/>
            <person name="Dattolo E."/>
            <person name="De Paoli E."/>
            <person name="Dittami S."/>
            <person name="Maumus F."/>
            <person name="Michel G."/>
            <person name="Kersting A."/>
            <person name="Lauritano C."/>
            <person name="Lohaus R."/>
            <person name="Toepel M."/>
            <person name="Tonon T."/>
            <person name="Vanneste K."/>
            <person name="Amirebrahimi M."/>
            <person name="Brakel J."/>
            <person name="Bostroem C."/>
            <person name="Chovatia M."/>
            <person name="Grimwood J."/>
            <person name="Jenkins J.W."/>
            <person name="Jueterbock A."/>
            <person name="Mraz A."/>
            <person name="Stam W.T."/>
            <person name="Tice H."/>
            <person name="Bornberg-Bauer E."/>
            <person name="Green P.J."/>
            <person name="Pearson G.A."/>
            <person name="Procaccini G."/>
            <person name="Duarte C.M."/>
            <person name="Schmutz J."/>
            <person name="Reusch T.B.H."/>
            <person name="Van de Peer Y."/>
        </authorList>
    </citation>
    <scope>NUCLEOTIDE SEQUENCE [LARGE SCALE GENOMIC DNA]</scope>
    <source>
        <strain evidence="14">cv. Finnish</strain>
    </source>
</reference>
<evidence type="ECO:0000256" key="6">
    <source>
        <dbReference type="ARBA" id="ARBA00022512"/>
    </source>
</evidence>
<sequence length="532" mass="58607">MKSSSSSLFFLYFLLCLSGGFSGSSDHKTGAFVKEVCKATEYFSTCEETISSSNPQNTTDVLLAAIDVSAVSVCTVLKKITAIRSASEDNFNRTKASDTCLELLRQSTRRLRMAGVAIPRSEIDDSIAWTSAALIYQNDCFGRLSKVNGSSMVDDAMKFLNGTANITSNALSLISSFRRFGDVTSRWIPPQTERDGYWGKGDSGSGSGISHTTFTSPGKPKQNPDVRVCKDEENGDCFRTVQEAVDSAPDSLSGSERFVIYIMAGFYEETVVVPVTKWNLFFVGDGMGKTVITGSMNTQMVGLSTYDTATVAVNGDGFMAKDLTFQNTAGPTKHQAVAFRSDSDHSVLENVEFLGHQDTLYTHSLRQYYKSCRIAGTVDFIFGNAAVVFDNCSILIRPRQSSPERGETNTVTAQGRTDPAQSTGFVFQNCTVNGTDEYVFLYRENPGKHRNYLGRPWKKYSRTVFLNCRLEEIVEARGWLAWDGDFALSTLFYGEFRSSGPSANPGRRVSWSTQIPKDHVIAYTVNNFIQGI</sequence>
<comment type="similarity">
    <text evidence="4">In the C-terminal section; belongs to the pectinesterase family.</text>
</comment>
<evidence type="ECO:0000256" key="2">
    <source>
        <dbReference type="ARBA" id="ARBA00005184"/>
    </source>
</evidence>
<dbReference type="InterPro" id="IPR011050">
    <property type="entry name" value="Pectin_lyase_fold/virulence"/>
</dbReference>
<evidence type="ECO:0000256" key="4">
    <source>
        <dbReference type="ARBA" id="ARBA00007786"/>
    </source>
</evidence>
<dbReference type="InterPro" id="IPR006501">
    <property type="entry name" value="Pectinesterase_inhib_dom"/>
</dbReference>
<evidence type="ECO:0000313" key="13">
    <source>
        <dbReference type="EMBL" id="KMZ70041.1"/>
    </source>
</evidence>
<evidence type="ECO:0000313" key="14">
    <source>
        <dbReference type="Proteomes" id="UP000036987"/>
    </source>
</evidence>
<dbReference type="PANTHER" id="PTHR31707">
    <property type="entry name" value="PECTINESTERASE"/>
    <property type="match status" value="1"/>
</dbReference>
<keyword evidence="7 10" id="KW-0378">Hydrolase</keyword>